<evidence type="ECO:0000313" key="2">
    <source>
        <dbReference type="Proteomes" id="UP000231019"/>
    </source>
</evidence>
<protein>
    <submittedName>
        <fullName evidence="1">Uncharacterized protein</fullName>
    </submittedName>
</protein>
<name>A0A2M7G0S6_9BACT</name>
<proteinExistence type="predicted"/>
<reference evidence="1 2" key="1">
    <citation type="submission" date="2017-09" db="EMBL/GenBank/DDBJ databases">
        <title>Depth-based differentiation of microbial function through sediment-hosted aquifers and enrichment of novel symbionts in the deep terrestrial subsurface.</title>
        <authorList>
            <person name="Probst A.J."/>
            <person name="Ladd B."/>
            <person name="Jarett J.K."/>
            <person name="Geller-Mcgrath D.E."/>
            <person name="Sieber C.M."/>
            <person name="Emerson J.B."/>
            <person name="Anantharaman K."/>
            <person name="Thomas B.C."/>
            <person name="Malmstrom R."/>
            <person name="Stieglmeier M."/>
            <person name="Klingl A."/>
            <person name="Woyke T."/>
            <person name="Ryan C.M."/>
            <person name="Banfield J.F."/>
        </authorList>
    </citation>
    <scope>NUCLEOTIDE SEQUENCE [LARGE SCALE GENOMIC DNA]</scope>
    <source>
        <strain evidence="1">CG17_big_fil_post_rev_8_21_14_2_50_48_46</strain>
    </source>
</reference>
<gene>
    <name evidence="1" type="ORF">COW36_17845</name>
</gene>
<dbReference type="EMBL" id="PFFQ01000053">
    <property type="protein sequence ID" value="PIW15279.1"/>
    <property type="molecule type" value="Genomic_DNA"/>
</dbReference>
<dbReference type="AlphaFoldDB" id="A0A2M7G0S6"/>
<dbReference type="Proteomes" id="UP000231019">
    <property type="component" value="Unassembled WGS sequence"/>
</dbReference>
<comment type="caution">
    <text evidence="1">The sequence shown here is derived from an EMBL/GenBank/DDBJ whole genome shotgun (WGS) entry which is preliminary data.</text>
</comment>
<sequence>MTKSKQNTQPRIRLRKFTAKDDLKLFQMSQEKSLLEFLPAFNFSNKSIRNCIIKLESGYSKYKLIQASKQTLVQLSF</sequence>
<organism evidence="1 2">
    <name type="scientific">bacterium (Candidatus Blackallbacteria) CG17_big_fil_post_rev_8_21_14_2_50_48_46</name>
    <dbReference type="NCBI Taxonomy" id="2014261"/>
    <lineage>
        <taxon>Bacteria</taxon>
        <taxon>Candidatus Blackallbacteria</taxon>
    </lineage>
</organism>
<accession>A0A2M7G0S6</accession>
<evidence type="ECO:0000313" key="1">
    <source>
        <dbReference type="EMBL" id="PIW15279.1"/>
    </source>
</evidence>